<dbReference type="Gene3D" id="3.40.50.1820">
    <property type="entry name" value="alpha/beta hydrolase"/>
    <property type="match status" value="1"/>
</dbReference>
<evidence type="ECO:0000313" key="2">
    <source>
        <dbReference type="EMBL" id="KAF9752972.1"/>
    </source>
</evidence>
<dbReference type="EMBL" id="JADCTT010000004">
    <property type="protein sequence ID" value="KAF9752972.1"/>
    <property type="molecule type" value="Genomic_DNA"/>
</dbReference>
<dbReference type="AlphaFoldDB" id="A0A8H7TNB0"/>
<evidence type="ECO:0000259" key="1">
    <source>
        <dbReference type="Pfam" id="PF00561"/>
    </source>
</evidence>
<dbReference type="SUPFAM" id="SSF53474">
    <property type="entry name" value="alpha/beta-Hydrolases"/>
    <property type="match status" value="1"/>
</dbReference>
<comment type="caution">
    <text evidence="2">The sequence shown here is derived from an EMBL/GenBank/DDBJ whole genome shotgun (WGS) entry which is preliminary data.</text>
</comment>
<evidence type="ECO:0000313" key="3">
    <source>
        <dbReference type="Proteomes" id="UP000616885"/>
    </source>
</evidence>
<protein>
    <recommendedName>
        <fullName evidence="1">AB hydrolase-1 domain-containing protein</fullName>
    </recommendedName>
</protein>
<proteinExistence type="predicted"/>
<reference evidence="2" key="1">
    <citation type="submission" date="2020-10" db="EMBL/GenBank/DDBJ databases">
        <title>High-Quality Genome Resource of Clonostachys rosea strain S41 by Oxford Nanopore Long-Read Sequencing.</title>
        <authorList>
            <person name="Wang H."/>
        </authorList>
    </citation>
    <scope>NUCLEOTIDE SEQUENCE</scope>
    <source>
        <strain evidence="2">S41</strain>
    </source>
</reference>
<organism evidence="2 3">
    <name type="scientific">Bionectria ochroleuca</name>
    <name type="common">Gliocladium roseum</name>
    <dbReference type="NCBI Taxonomy" id="29856"/>
    <lineage>
        <taxon>Eukaryota</taxon>
        <taxon>Fungi</taxon>
        <taxon>Dikarya</taxon>
        <taxon>Ascomycota</taxon>
        <taxon>Pezizomycotina</taxon>
        <taxon>Sordariomycetes</taxon>
        <taxon>Hypocreomycetidae</taxon>
        <taxon>Hypocreales</taxon>
        <taxon>Bionectriaceae</taxon>
        <taxon>Clonostachys</taxon>
    </lineage>
</organism>
<dbReference type="InterPro" id="IPR000073">
    <property type="entry name" value="AB_hydrolase_1"/>
</dbReference>
<dbReference type="InterPro" id="IPR029058">
    <property type="entry name" value="AB_hydrolase_fold"/>
</dbReference>
<accession>A0A8H7TNB0</accession>
<sequence>MSAPALENKEITSFSIVNPNESTWATAAAGAVPEYLSSGNVTPGNVLGQLDYKSLRKSGGIQEGDMFTLTSAIGTQVGVHVYEPSPEAAIDVVVIFFHGNVRPTRYNPDIITPFLKCGATVVGRDLPGYDQSSFVPNTPGSVELAALANDQVFMNWVLEKYKSSRIVLCGRSIGTLAWTRHLSHPRVVGAIGIVPLQSMASLIRPQIQSKIWEVVAKVLESFSVIGYFESIFDALYPANCEVENLKDFKTTGLRVAKFNSGVSGKRVTLFPANEDSLVPEDAADELKTTLEAFNVDVKMQTLKGGHGALPTAEQFREAFESILV</sequence>
<name>A0A8H7TNB0_BIOOC</name>
<dbReference type="Proteomes" id="UP000616885">
    <property type="component" value="Unassembled WGS sequence"/>
</dbReference>
<feature type="domain" description="AB hydrolase-1" evidence="1">
    <location>
        <begin position="93"/>
        <end position="176"/>
    </location>
</feature>
<dbReference type="Pfam" id="PF00561">
    <property type="entry name" value="Abhydrolase_1"/>
    <property type="match status" value="1"/>
</dbReference>
<dbReference type="PANTHER" id="PTHR12277">
    <property type="entry name" value="ALPHA/BETA HYDROLASE DOMAIN-CONTAINING PROTEIN"/>
    <property type="match status" value="1"/>
</dbReference>
<dbReference type="PANTHER" id="PTHR12277:SF81">
    <property type="entry name" value="PROTEIN ABHD13"/>
    <property type="match status" value="1"/>
</dbReference>
<gene>
    <name evidence="2" type="ORF">IM811_011730</name>
</gene>